<protein>
    <submittedName>
        <fullName evidence="7">3-mercaptopropionate dioxygenase</fullName>
    </submittedName>
</protein>
<dbReference type="GO" id="GO:0008198">
    <property type="term" value="F:ferrous iron binding"/>
    <property type="evidence" value="ECO:0007669"/>
    <property type="project" value="TreeGrafter"/>
</dbReference>
<comment type="caution">
    <text evidence="7">The sequence shown here is derived from an EMBL/GenBank/DDBJ whole genome shotgun (WGS) entry which is preliminary data.</text>
</comment>
<dbReference type="InterPro" id="IPR014710">
    <property type="entry name" value="RmlC-like_jellyroll"/>
</dbReference>
<evidence type="ECO:0000313" key="7">
    <source>
        <dbReference type="EMBL" id="GGO82257.1"/>
    </source>
</evidence>
<dbReference type="PANTHER" id="PTHR12918">
    <property type="entry name" value="CYSTEINE DIOXYGENASE"/>
    <property type="match status" value="1"/>
</dbReference>
<dbReference type="InterPro" id="IPR010300">
    <property type="entry name" value="CDO_1"/>
</dbReference>
<dbReference type="Gene3D" id="1.20.5.440">
    <property type="entry name" value="ATP synthase delta/epsilon subunit, C-terminal domain"/>
    <property type="match status" value="1"/>
</dbReference>
<keyword evidence="2 6" id="KW-0479">Metal-binding</keyword>
<feature type="binding site" evidence="6">
    <location>
        <position position="140"/>
    </location>
    <ligand>
        <name>Fe cation</name>
        <dbReference type="ChEBI" id="CHEBI:24875"/>
        <note>catalytic</note>
    </ligand>
</feature>
<name>A0A918DSJ7_9GAMM</name>
<organism evidence="7 8">
    <name type="scientific">Marinobacterium nitratireducens</name>
    <dbReference type="NCBI Taxonomy" id="518897"/>
    <lineage>
        <taxon>Bacteria</taxon>
        <taxon>Pseudomonadati</taxon>
        <taxon>Pseudomonadota</taxon>
        <taxon>Gammaproteobacteria</taxon>
        <taxon>Oceanospirillales</taxon>
        <taxon>Oceanospirillaceae</taxon>
        <taxon>Marinobacterium</taxon>
    </lineage>
</organism>
<keyword evidence="5 6" id="KW-0408">Iron</keyword>
<dbReference type="Pfam" id="PF05995">
    <property type="entry name" value="CDO_I"/>
    <property type="match status" value="1"/>
</dbReference>
<dbReference type="EMBL" id="BMLT01000005">
    <property type="protein sequence ID" value="GGO82257.1"/>
    <property type="molecule type" value="Genomic_DNA"/>
</dbReference>
<evidence type="ECO:0000256" key="1">
    <source>
        <dbReference type="ARBA" id="ARBA00006622"/>
    </source>
</evidence>
<dbReference type="InterPro" id="IPR011051">
    <property type="entry name" value="RmlC_Cupin_sf"/>
</dbReference>
<sequence>MSNISRLRDFIQAFTALIDEYGDDEARMLDSGEALLADLIRHDDWLPEAFSRPDSGSYRQYLLHCDALERFSVVSFVWGPGQSTPIHDHTVWGMIGVLRGVERCEEFAPDPQTGKLLALGSHELHSGSIDLVSPRIGDIHRVSNALPDAPTVSIHVYGANIGAVSRHSYDSASGEQKRFISGYSNDELPNLWHRSDELTP</sequence>
<reference evidence="7 8" key="1">
    <citation type="journal article" date="2014" name="Int. J. Syst. Evol. Microbiol.">
        <title>Complete genome sequence of Corynebacterium casei LMG S-19264T (=DSM 44701T), isolated from a smear-ripened cheese.</title>
        <authorList>
            <consortium name="US DOE Joint Genome Institute (JGI-PGF)"/>
            <person name="Walter F."/>
            <person name="Albersmeier A."/>
            <person name="Kalinowski J."/>
            <person name="Ruckert C."/>
        </authorList>
    </citation>
    <scope>NUCLEOTIDE SEQUENCE [LARGE SCALE GENOMIC DNA]</scope>
    <source>
        <strain evidence="7 8">CGMCC 1.7286</strain>
    </source>
</reference>
<keyword evidence="3 7" id="KW-0223">Dioxygenase</keyword>
<comment type="similarity">
    <text evidence="1">Belongs to the cysteine dioxygenase family.</text>
</comment>
<keyword evidence="8" id="KW-1185">Reference proteome</keyword>
<evidence type="ECO:0000313" key="8">
    <source>
        <dbReference type="Proteomes" id="UP000599578"/>
    </source>
</evidence>
<feature type="binding site" evidence="6">
    <location>
        <position position="87"/>
    </location>
    <ligand>
        <name>Fe cation</name>
        <dbReference type="ChEBI" id="CHEBI:24875"/>
        <note>catalytic</note>
    </ligand>
</feature>
<dbReference type="Gene3D" id="2.60.120.10">
    <property type="entry name" value="Jelly Rolls"/>
    <property type="match status" value="1"/>
</dbReference>
<dbReference type="PANTHER" id="PTHR12918:SF1">
    <property type="entry name" value="CYSTEINE DIOXYGENASE TYPE 1"/>
    <property type="match status" value="1"/>
</dbReference>
<proteinExistence type="inferred from homology"/>
<accession>A0A918DSJ7</accession>
<dbReference type="SUPFAM" id="SSF51182">
    <property type="entry name" value="RmlC-like cupins"/>
    <property type="match status" value="1"/>
</dbReference>
<dbReference type="AlphaFoldDB" id="A0A918DSJ7"/>
<evidence type="ECO:0000256" key="4">
    <source>
        <dbReference type="ARBA" id="ARBA00023002"/>
    </source>
</evidence>
<evidence type="ECO:0000256" key="3">
    <source>
        <dbReference type="ARBA" id="ARBA00022964"/>
    </source>
</evidence>
<gene>
    <name evidence="7" type="ORF">GCM10011348_23220</name>
</gene>
<feature type="binding site" evidence="6">
    <location>
        <position position="89"/>
    </location>
    <ligand>
        <name>Fe cation</name>
        <dbReference type="ChEBI" id="CHEBI:24875"/>
        <note>catalytic</note>
    </ligand>
</feature>
<keyword evidence="4" id="KW-0560">Oxidoreductase</keyword>
<dbReference type="Proteomes" id="UP000599578">
    <property type="component" value="Unassembled WGS sequence"/>
</dbReference>
<evidence type="ECO:0000256" key="5">
    <source>
        <dbReference type="ARBA" id="ARBA00023004"/>
    </source>
</evidence>
<dbReference type="GO" id="GO:0016702">
    <property type="term" value="F:oxidoreductase activity, acting on single donors with incorporation of molecular oxygen, incorporation of two atoms of oxygen"/>
    <property type="evidence" value="ECO:0007669"/>
    <property type="project" value="InterPro"/>
</dbReference>
<evidence type="ECO:0000256" key="2">
    <source>
        <dbReference type="ARBA" id="ARBA00022723"/>
    </source>
</evidence>
<dbReference type="RefSeq" id="WP_188860761.1">
    <property type="nucleotide sequence ID" value="NZ_BMLT01000005.1"/>
</dbReference>
<dbReference type="CDD" id="cd10548">
    <property type="entry name" value="cupin_CDO"/>
    <property type="match status" value="1"/>
</dbReference>
<evidence type="ECO:0000256" key="6">
    <source>
        <dbReference type="PIRSR" id="PIRSR610300-51"/>
    </source>
</evidence>